<dbReference type="Gene3D" id="3.90.320.10">
    <property type="match status" value="1"/>
</dbReference>
<organism evidence="2 3">
    <name type="scientific">Hymenobacter aerilatus</name>
    <dbReference type="NCBI Taxonomy" id="2932251"/>
    <lineage>
        <taxon>Bacteria</taxon>
        <taxon>Pseudomonadati</taxon>
        <taxon>Bacteroidota</taxon>
        <taxon>Cytophagia</taxon>
        <taxon>Cytophagales</taxon>
        <taxon>Hymenobacteraceae</taxon>
        <taxon>Hymenobacter</taxon>
    </lineage>
</organism>
<keyword evidence="3" id="KW-1185">Reference proteome</keyword>
<evidence type="ECO:0000259" key="1">
    <source>
        <dbReference type="Pfam" id="PF12705"/>
    </source>
</evidence>
<gene>
    <name evidence="2" type="ORF">MUN82_05705</name>
</gene>
<name>A0A8T9SYX1_9BACT</name>
<dbReference type="Pfam" id="PF12705">
    <property type="entry name" value="PDDEXK_1"/>
    <property type="match status" value="1"/>
</dbReference>
<dbReference type="EMBL" id="CP095053">
    <property type="protein sequence ID" value="UOR06591.1"/>
    <property type="molecule type" value="Genomic_DNA"/>
</dbReference>
<evidence type="ECO:0000313" key="2">
    <source>
        <dbReference type="EMBL" id="UOR06591.1"/>
    </source>
</evidence>
<dbReference type="InterPro" id="IPR011604">
    <property type="entry name" value="PDDEXK-like_dom_sf"/>
</dbReference>
<dbReference type="Proteomes" id="UP000829925">
    <property type="component" value="Chromosome"/>
</dbReference>
<reference evidence="2 3" key="1">
    <citation type="submission" date="2022-04" db="EMBL/GenBank/DDBJ databases">
        <title>Hymenobacter sp. isolated from the air.</title>
        <authorList>
            <person name="Won M."/>
            <person name="Lee C.-M."/>
            <person name="Woen H.-Y."/>
            <person name="Kwon S.-W."/>
        </authorList>
    </citation>
    <scope>NUCLEOTIDE SEQUENCE [LARGE SCALE GENOMIC DNA]</scope>
    <source>
        <strain evidence="3">5413 J-13</strain>
    </source>
</reference>
<feature type="domain" description="PD-(D/E)XK endonuclease-like" evidence="1">
    <location>
        <begin position="706"/>
        <end position="1000"/>
    </location>
</feature>
<protein>
    <submittedName>
        <fullName evidence="2">PD-(D/E)XK nuclease family protein</fullName>
    </submittedName>
</protein>
<evidence type="ECO:0000313" key="3">
    <source>
        <dbReference type="Proteomes" id="UP000829925"/>
    </source>
</evidence>
<dbReference type="RefSeq" id="WP_245095663.1">
    <property type="nucleotide sequence ID" value="NZ_CP095053.1"/>
</dbReference>
<dbReference type="SUPFAM" id="SSF52540">
    <property type="entry name" value="P-loop containing nucleoside triphosphate hydrolases"/>
    <property type="match status" value="1"/>
</dbReference>
<dbReference type="InterPro" id="IPR027417">
    <property type="entry name" value="P-loop_NTPase"/>
</dbReference>
<dbReference type="InterPro" id="IPR038726">
    <property type="entry name" value="PDDEXK_AddAB-type"/>
</dbReference>
<sequence>MNIELAPAVLHTTAASAPTPFLAQAARHLLAHYPGSELSDVVVVVPTRRAVVYLKNELSLAAEVGQAVWSPRIAAMEDYMVELASVQVEEPIALQLLLFDILRDIDAHLDFDQFVGWSGLLLQDFSNLDQNLANPKKVFEYLTQAKALERWDLSLTPPENSTTAAYFRFWDDLEKVYWRLRRRMEHDHLAYPGLAYRLATRRVKNRLEAGETLPQHVFLGLGTLSKSEERLIRRLRKAGRAEVLFDGDAFYLEPNSPNRAGQHLRRYAKDWDLPAEAFGGVPGHGLPELLRGLPRQVQFVGVANSSMQGKVAGQLLAESRRLDPKAKVAVVLPDETLLLPVLHGLPLDAVPEYNVTMGLSFQSTPLFNLVDLLFEVHLTGIREGSQETGYGVPRYHHLAVQKLLTHPFLRRYQHWLNQQPEQPRGLLDRICDQIVRRQAVLLPSTELLEMGRQHPLIEALFATWDTCDDIIAACYTLIDLLKKAYQDQHSAIEAEYLYLFFTLVKRLDSVFDCREQRLSVRSFRRFLYEQMARTRLPFSGEPIADVQVMGLLETRALDFDHIIILSCNERVLPAPKNHASLFPYDVLTQFNMPTYADHEAATAYQFWRLLQRARRVDLLHVLPGADGSRTGERSRFLLQIENDLRLQNSRLELRDLTVETVPSALPSPDLTRPVGTEVVETPLGDLTLAKDTEMLAALRGALERGLSPSALNQFVGCSLQFYFSRIARFQEAEEVEETLGVDGFGTAVHAALEKLLQPFVQEQRPLTAEDIPALLKQTDKEVARALRREEKERHARADEGLNYVLGQVAVQLVRRYFESLLTQPGTLPLQIHALEQQLFATVFVPMPDGEKLPVRLIGYADRLDRLPNGSLRVVDYKTGMVQGFELKLQKAKEPATAAVERLLLEASSGAEKVRQLWLYRFMLEAEGQQAADAAILSMRNLPGGLLTADMSFLTEDGQSFRQASEELLGQLVHRILDPLEPIRKTDDLDRCQYCAYRGICAR</sequence>
<dbReference type="KEGG" id="haei:MUN82_05705"/>
<proteinExistence type="predicted"/>
<accession>A0A8T9SYX1</accession>
<dbReference type="AlphaFoldDB" id="A0A8T9SYX1"/>